<organism evidence="2 3">
    <name type="scientific">Pelagimonas varians</name>
    <dbReference type="NCBI Taxonomy" id="696760"/>
    <lineage>
        <taxon>Bacteria</taxon>
        <taxon>Pseudomonadati</taxon>
        <taxon>Pseudomonadota</taxon>
        <taxon>Alphaproteobacteria</taxon>
        <taxon>Rhodobacterales</taxon>
        <taxon>Roseobacteraceae</taxon>
        <taxon>Pelagimonas</taxon>
    </lineage>
</organism>
<dbReference type="Proteomes" id="UP000220836">
    <property type="component" value="Unassembled WGS sequence"/>
</dbReference>
<sequence>MRGRMSRSGRNMSERVSCSQSGAGRREKSCTGFQVFWAGFRFLLGRREKIFTANRVEAQDLARARFADMLRHPFPDASDREIARSWAPRLGVSDKTIQNWLACSHSASIEDIFIVGAAHGVWTTMQILVGESTREEYMEKMGQK</sequence>
<dbReference type="EMBL" id="FXYH01000002">
    <property type="protein sequence ID" value="SMX35685.1"/>
    <property type="molecule type" value="Genomic_DNA"/>
</dbReference>
<gene>
    <name evidence="2" type="ORF">PEV8663_00559</name>
</gene>
<name>A0A238JYF3_9RHOB</name>
<evidence type="ECO:0000256" key="1">
    <source>
        <dbReference type="SAM" id="MobiDB-lite"/>
    </source>
</evidence>
<protein>
    <submittedName>
        <fullName evidence="2">Uncharacterized protein</fullName>
    </submittedName>
</protein>
<evidence type="ECO:0000313" key="3">
    <source>
        <dbReference type="Proteomes" id="UP000220836"/>
    </source>
</evidence>
<proteinExistence type="predicted"/>
<reference evidence="2 3" key="1">
    <citation type="submission" date="2017-05" db="EMBL/GenBank/DDBJ databases">
        <authorList>
            <person name="Song R."/>
            <person name="Chenine A.L."/>
            <person name="Ruprecht R.M."/>
        </authorList>
    </citation>
    <scope>NUCLEOTIDE SEQUENCE [LARGE SCALE GENOMIC DNA]</scope>
    <source>
        <strain evidence="2 3">CECT 8663</strain>
    </source>
</reference>
<feature type="region of interest" description="Disordered" evidence="1">
    <location>
        <begin position="1"/>
        <end position="25"/>
    </location>
</feature>
<accession>A0A238JYF3</accession>
<keyword evidence="3" id="KW-1185">Reference proteome</keyword>
<evidence type="ECO:0000313" key="2">
    <source>
        <dbReference type="EMBL" id="SMX35685.1"/>
    </source>
</evidence>
<dbReference type="AlphaFoldDB" id="A0A238JYF3"/>